<dbReference type="PANTHER" id="PTHR42709:SF9">
    <property type="entry name" value="ALKALINE PHOSPHATASE LIKE PROTEIN"/>
    <property type="match status" value="1"/>
</dbReference>
<reference evidence="4 5" key="1">
    <citation type="submission" date="2020-09" db="EMBL/GenBank/DDBJ databases">
        <title>Paenibacillus sp. strain PR3 16S rRNA gene Genome sequencing and assembly.</title>
        <authorList>
            <person name="Kim J."/>
        </authorList>
    </citation>
    <scope>NUCLEOTIDE SEQUENCE [LARGE SCALE GENOMIC DNA]</scope>
    <source>
        <strain evidence="4 5">PR3</strain>
    </source>
</reference>
<feature type="transmembrane region" description="Helical" evidence="2">
    <location>
        <begin position="137"/>
        <end position="159"/>
    </location>
</feature>
<feature type="transmembrane region" description="Helical" evidence="2">
    <location>
        <begin position="49"/>
        <end position="70"/>
    </location>
</feature>
<keyword evidence="2" id="KW-0812">Transmembrane</keyword>
<protein>
    <submittedName>
        <fullName evidence="4">DedA family protein</fullName>
    </submittedName>
</protein>
<dbReference type="RefSeq" id="WP_191203538.1">
    <property type="nucleotide sequence ID" value="NZ_JACXZA010000002.1"/>
</dbReference>
<keyword evidence="5" id="KW-1185">Reference proteome</keyword>
<organism evidence="4 5">
    <name type="scientific">Paenibacillus terricola</name>
    <dbReference type="NCBI Taxonomy" id="2763503"/>
    <lineage>
        <taxon>Bacteria</taxon>
        <taxon>Bacillati</taxon>
        <taxon>Bacillota</taxon>
        <taxon>Bacilli</taxon>
        <taxon>Bacillales</taxon>
        <taxon>Paenibacillaceae</taxon>
        <taxon>Paenibacillus</taxon>
    </lineage>
</organism>
<evidence type="ECO:0000256" key="2">
    <source>
        <dbReference type="SAM" id="Phobius"/>
    </source>
</evidence>
<feature type="transmembrane region" description="Helical" evidence="2">
    <location>
        <begin position="12"/>
        <end position="29"/>
    </location>
</feature>
<dbReference type="EMBL" id="JACXZA010000002">
    <property type="protein sequence ID" value="MBD3919281.1"/>
    <property type="molecule type" value="Genomic_DNA"/>
</dbReference>
<feature type="domain" description="VTT" evidence="3">
    <location>
        <begin position="29"/>
        <end position="155"/>
    </location>
</feature>
<comment type="similarity">
    <text evidence="1">Belongs to the DedA family.</text>
</comment>
<evidence type="ECO:0000259" key="3">
    <source>
        <dbReference type="Pfam" id="PF09335"/>
    </source>
</evidence>
<keyword evidence="2" id="KW-1133">Transmembrane helix</keyword>
<dbReference type="InterPro" id="IPR051311">
    <property type="entry name" value="DedA_domain"/>
</dbReference>
<dbReference type="Proteomes" id="UP000609346">
    <property type="component" value="Unassembled WGS sequence"/>
</dbReference>
<accession>A0ABR8MW51</accession>
<evidence type="ECO:0000256" key="1">
    <source>
        <dbReference type="ARBA" id="ARBA00010792"/>
    </source>
</evidence>
<sequence>MGNVASWLEHYGYGILFAALLLEMLALPLPGEMLMSYTGVFISEGRMNLLLSILTAGVGVTIGVTLSYLIGYKLGEPFVLKYGKHFHLGEAQLKKLSNWFEKYGEKLLFIAYFIPGVRHFTGYFCGVMRIPFRHYAIYAYTGAWFWVCTFILLGHALGLKFEAYHHTINRYMFIMIIVGVASSLLFYLFQRLRKKAV</sequence>
<feature type="transmembrane region" description="Helical" evidence="2">
    <location>
        <begin position="107"/>
        <end position="125"/>
    </location>
</feature>
<evidence type="ECO:0000313" key="4">
    <source>
        <dbReference type="EMBL" id="MBD3919281.1"/>
    </source>
</evidence>
<comment type="caution">
    <text evidence="4">The sequence shown here is derived from an EMBL/GenBank/DDBJ whole genome shotgun (WGS) entry which is preliminary data.</text>
</comment>
<name>A0ABR8MW51_9BACL</name>
<keyword evidence="2" id="KW-0472">Membrane</keyword>
<dbReference type="PANTHER" id="PTHR42709">
    <property type="entry name" value="ALKALINE PHOSPHATASE LIKE PROTEIN"/>
    <property type="match status" value="1"/>
</dbReference>
<proteinExistence type="inferred from homology"/>
<dbReference type="InterPro" id="IPR032816">
    <property type="entry name" value="VTT_dom"/>
</dbReference>
<dbReference type="Pfam" id="PF09335">
    <property type="entry name" value="VTT_dom"/>
    <property type="match status" value="1"/>
</dbReference>
<gene>
    <name evidence="4" type="ORF">H8B09_10995</name>
</gene>
<evidence type="ECO:0000313" key="5">
    <source>
        <dbReference type="Proteomes" id="UP000609346"/>
    </source>
</evidence>
<feature type="transmembrane region" description="Helical" evidence="2">
    <location>
        <begin position="171"/>
        <end position="189"/>
    </location>
</feature>